<reference evidence="4 5" key="1">
    <citation type="submission" date="2020-07" db="EMBL/GenBank/DDBJ databases">
        <title>Pusillimonas sp. nov., isolated from poultry manure in Taiwan.</title>
        <authorList>
            <person name="Lin S.-Y."/>
            <person name="Tang Y.-S."/>
            <person name="Young C.-C."/>
        </authorList>
    </citation>
    <scope>NUCLEOTIDE SEQUENCE [LARGE SCALE GENOMIC DNA]</scope>
    <source>
        <strain evidence="4 5">CC-YST705</strain>
    </source>
</reference>
<dbReference type="Pfam" id="PF00881">
    <property type="entry name" value="Nitroreductase"/>
    <property type="match status" value="1"/>
</dbReference>
<dbReference type="PANTHER" id="PTHR43673:SF10">
    <property type="entry name" value="NADH DEHYDROGENASE_NAD(P)H NITROREDUCTASE XCC3605-RELATED"/>
    <property type="match status" value="1"/>
</dbReference>
<dbReference type="InterPro" id="IPR000415">
    <property type="entry name" value="Nitroreductase-like"/>
</dbReference>
<comment type="caution">
    <text evidence="4">The sequence shown here is derived from an EMBL/GenBank/DDBJ whole genome shotgun (WGS) entry which is preliminary data.</text>
</comment>
<dbReference type="EMBL" id="JACDXW010000003">
    <property type="protein sequence ID" value="MCB5363585.1"/>
    <property type="molecule type" value="Genomic_DNA"/>
</dbReference>
<proteinExistence type="inferred from homology"/>
<dbReference type="PANTHER" id="PTHR43673">
    <property type="entry name" value="NAD(P)H NITROREDUCTASE YDGI-RELATED"/>
    <property type="match status" value="1"/>
</dbReference>
<evidence type="ECO:0000313" key="4">
    <source>
        <dbReference type="EMBL" id="MCB5363585.1"/>
    </source>
</evidence>
<dbReference type="InterPro" id="IPR029479">
    <property type="entry name" value="Nitroreductase"/>
</dbReference>
<accession>A0ABS8CC23</accession>
<dbReference type="SUPFAM" id="SSF55469">
    <property type="entry name" value="FMN-dependent nitroreductase-like"/>
    <property type="match status" value="1"/>
</dbReference>
<dbReference type="RefSeq" id="WP_226953925.1">
    <property type="nucleotide sequence ID" value="NZ_JACDXW010000003.1"/>
</dbReference>
<organism evidence="4 5">
    <name type="scientific">Mesopusillimonas faecipullorum</name>
    <dbReference type="NCBI Taxonomy" id="2755040"/>
    <lineage>
        <taxon>Bacteria</taxon>
        <taxon>Pseudomonadati</taxon>
        <taxon>Pseudomonadota</taxon>
        <taxon>Betaproteobacteria</taxon>
        <taxon>Burkholderiales</taxon>
        <taxon>Alcaligenaceae</taxon>
        <taxon>Mesopusillimonas</taxon>
    </lineage>
</organism>
<dbReference type="Gene3D" id="3.40.109.10">
    <property type="entry name" value="NADH Oxidase"/>
    <property type="match status" value="1"/>
</dbReference>
<sequence>MSQAARTSTHPIHELFLNRWSPRAYSGEALPQETLLSILEAARWAPSASNNQPWRFLYAHRDTPAWETFMNVLIPFNQGWVKNAGALVIVLSKTISLPPGAEEARPNPSHSLDTGAAWANLALQAQLLGWDAHGMTGMDKDAARKALNVPDDYAVEMAIAIGKRTDPSILPDGLREREKPSDRMPLASLVAEGGFKDTLA</sequence>
<dbReference type="CDD" id="cd02138">
    <property type="entry name" value="TdsD-like"/>
    <property type="match status" value="1"/>
</dbReference>
<feature type="domain" description="Nitroreductase" evidence="3">
    <location>
        <begin position="18"/>
        <end position="163"/>
    </location>
</feature>
<keyword evidence="5" id="KW-1185">Reference proteome</keyword>
<gene>
    <name evidence="4" type="ORF">H0484_07465</name>
</gene>
<evidence type="ECO:0000256" key="1">
    <source>
        <dbReference type="ARBA" id="ARBA00007118"/>
    </source>
</evidence>
<evidence type="ECO:0000313" key="5">
    <source>
        <dbReference type="Proteomes" id="UP000776983"/>
    </source>
</evidence>
<keyword evidence="2" id="KW-0560">Oxidoreductase</keyword>
<comment type="similarity">
    <text evidence="1">Belongs to the nitroreductase family.</text>
</comment>
<evidence type="ECO:0000259" key="3">
    <source>
        <dbReference type="Pfam" id="PF00881"/>
    </source>
</evidence>
<protein>
    <submittedName>
        <fullName evidence="4">Nitroreductase family protein</fullName>
    </submittedName>
</protein>
<dbReference type="Proteomes" id="UP000776983">
    <property type="component" value="Unassembled WGS sequence"/>
</dbReference>
<evidence type="ECO:0000256" key="2">
    <source>
        <dbReference type="ARBA" id="ARBA00023002"/>
    </source>
</evidence>
<name>A0ABS8CC23_9BURK</name>